<dbReference type="PROSITE" id="PS50928">
    <property type="entry name" value="ABC_TM1"/>
    <property type="match status" value="1"/>
</dbReference>
<comment type="similarity">
    <text evidence="7">Belongs to the binding-protein-dependent transport system permease family.</text>
</comment>
<keyword evidence="4 7" id="KW-0812">Transmembrane</keyword>
<dbReference type="Gene3D" id="1.10.3720.10">
    <property type="entry name" value="MetI-like"/>
    <property type="match status" value="1"/>
</dbReference>
<dbReference type="GO" id="GO:0031460">
    <property type="term" value="P:glycine betaine transport"/>
    <property type="evidence" value="ECO:0007669"/>
    <property type="project" value="TreeGrafter"/>
</dbReference>
<evidence type="ECO:0000256" key="3">
    <source>
        <dbReference type="ARBA" id="ARBA00022475"/>
    </source>
</evidence>
<feature type="transmembrane region" description="Helical" evidence="7">
    <location>
        <begin position="46"/>
        <end position="64"/>
    </location>
</feature>
<keyword evidence="6 7" id="KW-0472">Membrane</keyword>
<keyword evidence="2 7" id="KW-0813">Transport</keyword>
<feature type="transmembrane region" description="Helical" evidence="7">
    <location>
        <begin position="244"/>
        <end position="265"/>
    </location>
</feature>
<dbReference type="FunFam" id="1.10.3720.10:FF:000001">
    <property type="entry name" value="Glycine betaine ABC transporter, permease"/>
    <property type="match status" value="1"/>
</dbReference>
<evidence type="ECO:0000256" key="7">
    <source>
        <dbReference type="RuleBase" id="RU363032"/>
    </source>
</evidence>
<dbReference type="InterPro" id="IPR035906">
    <property type="entry name" value="MetI-like_sf"/>
</dbReference>
<feature type="transmembrane region" description="Helical" evidence="7">
    <location>
        <begin position="70"/>
        <end position="87"/>
    </location>
</feature>
<dbReference type="Pfam" id="PF00528">
    <property type="entry name" value="BPD_transp_1"/>
    <property type="match status" value="1"/>
</dbReference>
<comment type="caution">
    <text evidence="9">The sequence shown here is derived from an EMBL/GenBank/DDBJ whole genome shotgun (WGS) entry which is preliminary data.</text>
</comment>
<feature type="domain" description="ABC transmembrane type-1" evidence="8">
    <location>
        <begin position="90"/>
        <end position="269"/>
    </location>
</feature>
<evidence type="ECO:0000259" key="8">
    <source>
        <dbReference type="PROSITE" id="PS50928"/>
    </source>
</evidence>
<dbReference type="PANTHER" id="PTHR47737">
    <property type="entry name" value="GLYCINE BETAINE/PROLINE BETAINE TRANSPORT SYSTEM PERMEASE PROTEIN PROW"/>
    <property type="match status" value="1"/>
</dbReference>
<dbReference type="AlphaFoldDB" id="A0A523TLV1"/>
<dbReference type="PANTHER" id="PTHR47737:SF1">
    <property type="entry name" value="GLYCINE BETAINE_PROLINE BETAINE TRANSPORT SYSTEM PERMEASE PROTEIN PROW"/>
    <property type="match status" value="1"/>
</dbReference>
<feature type="transmembrane region" description="Helical" evidence="7">
    <location>
        <begin position="94"/>
        <end position="117"/>
    </location>
</feature>
<evidence type="ECO:0000313" key="10">
    <source>
        <dbReference type="Proteomes" id="UP000316517"/>
    </source>
</evidence>
<organism evidence="9 10">
    <name type="scientific">Aerophobetes bacterium</name>
    <dbReference type="NCBI Taxonomy" id="2030807"/>
    <lineage>
        <taxon>Bacteria</taxon>
        <taxon>Candidatus Aerophobota</taxon>
    </lineage>
</organism>
<dbReference type="Proteomes" id="UP000316517">
    <property type="component" value="Unassembled WGS sequence"/>
</dbReference>
<evidence type="ECO:0000256" key="6">
    <source>
        <dbReference type="ARBA" id="ARBA00023136"/>
    </source>
</evidence>
<dbReference type="SUPFAM" id="SSF161098">
    <property type="entry name" value="MetI-like"/>
    <property type="match status" value="1"/>
</dbReference>
<name>A0A523TLV1_UNCAE</name>
<dbReference type="CDD" id="cd06261">
    <property type="entry name" value="TM_PBP2"/>
    <property type="match status" value="1"/>
</dbReference>
<protein>
    <submittedName>
        <fullName evidence="9">ABC transporter permease subunit</fullName>
    </submittedName>
</protein>
<dbReference type="GO" id="GO:0015871">
    <property type="term" value="P:choline transport"/>
    <property type="evidence" value="ECO:0007669"/>
    <property type="project" value="TreeGrafter"/>
</dbReference>
<feature type="transmembrane region" description="Helical" evidence="7">
    <location>
        <begin position="209"/>
        <end position="232"/>
    </location>
</feature>
<evidence type="ECO:0000256" key="4">
    <source>
        <dbReference type="ARBA" id="ARBA00022692"/>
    </source>
</evidence>
<evidence type="ECO:0000256" key="5">
    <source>
        <dbReference type="ARBA" id="ARBA00022989"/>
    </source>
</evidence>
<keyword evidence="3" id="KW-1003">Cell membrane</keyword>
<feature type="transmembrane region" description="Helical" evidence="7">
    <location>
        <begin position="137"/>
        <end position="164"/>
    </location>
</feature>
<dbReference type="GO" id="GO:0015226">
    <property type="term" value="F:carnitine transmembrane transporter activity"/>
    <property type="evidence" value="ECO:0007669"/>
    <property type="project" value="TreeGrafter"/>
</dbReference>
<evidence type="ECO:0000256" key="1">
    <source>
        <dbReference type="ARBA" id="ARBA00004141"/>
    </source>
</evidence>
<dbReference type="PRINTS" id="PR00303">
    <property type="entry name" value="SECYTRNLCASE"/>
</dbReference>
<proteinExistence type="inferred from homology"/>
<keyword evidence="5 7" id="KW-1133">Transmembrane helix</keyword>
<dbReference type="EMBL" id="SOJT01000008">
    <property type="protein sequence ID" value="TET30941.1"/>
    <property type="molecule type" value="Genomic_DNA"/>
</dbReference>
<gene>
    <name evidence="9" type="ORF">E3J68_00150</name>
</gene>
<dbReference type="GO" id="GO:0043190">
    <property type="term" value="C:ATP-binding cassette (ABC) transporter complex"/>
    <property type="evidence" value="ECO:0007669"/>
    <property type="project" value="TreeGrafter"/>
</dbReference>
<comment type="subcellular location">
    <subcellularLocation>
        <location evidence="7">Cell membrane</location>
        <topology evidence="7">Multi-pass membrane protein</topology>
    </subcellularLocation>
    <subcellularLocation>
        <location evidence="1">Membrane</location>
        <topology evidence="1">Multi-pass membrane protein</topology>
    </subcellularLocation>
</comment>
<reference evidence="9 10" key="1">
    <citation type="submission" date="2019-03" db="EMBL/GenBank/DDBJ databases">
        <title>Metabolic potential of uncultured bacteria and archaea associated with petroleum seepage in deep-sea sediments.</title>
        <authorList>
            <person name="Dong X."/>
            <person name="Hubert C."/>
        </authorList>
    </citation>
    <scope>NUCLEOTIDE SEQUENCE [LARGE SCALE GENOMIC DNA]</scope>
    <source>
        <strain evidence="9">E44_bin3</strain>
    </source>
</reference>
<evidence type="ECO:0000313" key="9">
    <source>
        <dbReference type="EMBL" id="TET30941.1"/>
    </source>
</evidence>
<accession>A0A523TLV1</accession>
<dbReference type="InterPro" id="IPR000515">
    <property type="entry name" value="MetI-like"/>
</dbReference>
<dbReference type="GO" id="GO:0005275">
    <property type="term" value="F:amine transmembrane transporter activity"/>
    <property type="evidence" value="ECO:0007669"/>
    <property type="project" value="TreeGrafter"/>
</dbReference>
<evidence type="ECO:0000256" key="2">
    <source>
        <dbReference type="ARBA" id="ARBA00022448"/>
    </source>
</evidence>
<sequence length="294" mass="31327">MRCKLHLPVGSLFEGLIDWLKANVTGLFRFMSGILVAMVSGLGNILLYPPAPVLIAIFAIVAWLLAGKKAAFFVAIGLLFCSALGLWTETIQTLALVIVAVIAALVIAIPFGILSGVNNPARTILRPVVDLMQTMPAYVYFVPAIALFGLGIAPAVVTTLIFALPPALKLTNLGIRGVPKELVEVGQAFGATRGQALTKIQLPSALPSIMVGINQCIMFALSMAVITGWIGAPGLGKLVWHSILYLKIGKGLEGGLAIVVIAMILDRISASLGRKFERGFPKLEIRGMKFWKKS</sequence>